<dbReference type="OrthoDB" id="8120565at2759"/>
<dbReference type="PANTHER" id="PTHR48022:SF20">
    <property type="entry name" value="MAJOR FACILITATOR SUPERFAMILY (MFS) PROFILE DOMAIN-CONTAINING PROTEIN-RELATED"/>
    <property type="match status" value="1"/>
</dbReference>
<reference evidence="10" key="1">
    <citation type="submission" date="2020-04" db="EMBL/GenBank/DDBJ databases">
        <title>Draft genome resource of the tomato pathogen Pseudocercospora fuligena.</title>
        <authorList>
            <person name="Zaccaron A."/>
        </authorList>
    </citation>
    <scope>NUCLEOTIDE SEQUENCE</scope>
    <source>
        <strain evidence="10">PF001</strain>
    </source>
</reference>
<dbReference type="GO" id="GO:0016020">
    <property type="term" value="C:membrane"/>
    <property type="evidence" value="ECO:0007669"/>
    <property type="project" value="UniProtKB-SubCell"/>
</dbReference>
<feature type="domain" description="Major facilitator superfamily (MFS) profile" evidence="9">
    <location>
        <begin position="39"/>
        <end position="534"/>
    </location>
</feature>
<feature type="transmembrane region" description="Helical" evidence="8">
    <location>
        <begin position="34"/>
        <end position="52"/>
    </location>
</feature>
<dbReference type="InterPro" id="IPR005828">
    <property type="entry name" value="MFS_sugar_transport-like"/>
</dbReference>
<keyword evidence="6 8" id="KW-0472">Membrane</keyword>
<feature type="region of interest" description="Disordered" evidence="7">
    <location>
        <begin position="574"/>
        <end position="598"/>
    </location>
</feature>
<keyword evidence="4 8" id="KW-0812">Transmembrane</keyword>
<keyword evidence="5 8" id="KW-1133">Transmembrane helix</keyword>
<feature type="transmembrane region" description="Helical" evidence="8">
    <location>
        <begin position="209"/>
        <end position="231"/>
    </location>
</feature>
<comment type="caution">
    <text evidence="10">The sequence shown here is derived from an EMBL/GenBank/DDBJ whole genome shotgun (WGS) entry which is preliminary data.</text>
</comment>
<feature type="transmembrane region" description="Helical" evidence="8">
    <location>
        <begin position="441"/>
        <end position="461"/>
    </location>
</feature>
<dbReference type="PRINTS" id="PR00171">
    <property type="entry name" value="SUGRTRNSPORT"/>
</dbReference>
<organism evidence="10 11">
    <name type="scientific">Pseudocercospora fuligena</name>
    <dbReference type="NCBI Taxonomy" id="685502"/>
    <lineage>
        <taxon>Eukaryota</taxon>
        <taxon>Fungi</taxon>
        <taxon>Dikarya</taxon>
        <taxon>Ascomycota</taxon>
        <taxon>Pezizomycotina</taxon>
        <taxon>Dothideomycetes</taxon>
        <taxon>Dothideomycetidae</taxon>
        <taxon>Mycosphaerellales</taxon>
        <taxon>Mycosphaerellaceae</taxon>
        <taxon>Pseudocercospora</taxon>
    </lineage>
</organism>
<proteinExistence type="inferred from homology"/>
<dbReference type="PROSITE" id="PS00216">
    <property type="entry name" value="SUGAR_TRANSPORT_1"/>
    <property type="match status" value="1"/>
</dbReference>
<feature type="transmembrane region" description="Helical" evidence="8">
    <location>
        <begin position="136"/>
        <end position="158"/>
    </location>
</feature>
<name>A0A8H6RIK7_9PEZI</name>
<dbReference type="PROSITE" id="PS00217">
    <property type="entry name" value="SUGAR_TRANSPORT_2"/>
    <property type="match status" value="1"/>
</dbReference>
<dbReference type="Gene3D" id="1.20.1250.20">
    <property type="entry name" value="MFS general substrate transporter like domains"/>
    <property type="match status" value="2"/>
</dbReference>
<dbReference type="PANTHER" id="PTHR48022">
    <property type="entry name" value="PLASTIDIC GLUCOSE TRANSPORTER 4"/>
    <property type="match status" value="1"/>
</dbReference>
<dbReference type="InterPro" id="IPR005829">
    <property type="entry name" value="Sugar_transporter_CS"/>
</dbReference>
<keyword evidence="11" id="KW-1185">Reference proteome</keyword>
<feature type="transmembrane region" description="Helical" evidence="8">
    <location>
        <begin position="82"/>
        <end position="102"/>
    </location>
</feature>
<evidence type="ECO:0000256" key="8">
    <source>
        <dbReference type="SAM" id="Phobius"/>
    </source>
</evidence>
<sequence length="598" mass="65057">MAPVGGASQFDEAALHRRQQLQGSSGPAALVKNIKVFGIACFACLGGLLYGYNQGVFSGVLTMTSFDDHMGVWVQNSTKKGWLTAILELGAWVGCLYSGFLAEIISRKYAILVNTAIFIIGVVVQCTAVTGAGASAILGGRFVTGMGVGSLSMIVPMYNAEVAPPEVRGALVGLQQLAITTGIMISFWIDYGTNYIGGTGEGQHDAAWLVPLCLQLVPAVFLGAGMIFMPFSPRWLVHHDREVEARKTLASLRDLPQDHELIELEFLEIKAQSLFEKRSTAERFPELADGSAWSTIKLQFIAVGSLFKTMPMFRRVALATVTMFFQQVRIQADLPKCLASGNYPRDRSSLTTPQWTGINAILYYAPQIFKGLGLSSNTTSLLATGVVGIAMWLATFPAVAYVDKLGRKPILISGAIGMATCHIIVAVITAKNQDSWASHSAAGWAAVAMIWLFVVFFGYSWGPCAWIVIAEIWPISQRPYGIALGASSNWMNNFIVGQVTPDMLTGMTYGTYLFFGILTFIGAGFIWWFFPETKNLSLEEMDILFGSAGFAAADAERMREINREVGLEEVVHGSVSEAHRPDYVDEKTGAQHKESEEL</sequence>
<evidence type="ECO:0000313" key="11">
    <source>
        <dbReference type="Proteomes" id="UP000660729"/>
    </source>
</evidence>
<accession>A0A8H6RIK7</accession>
<dbReference type="InterPro" id="IPR036259">
    <property type="entry name" value="MFS_trans_sf"/>
</dbReference>
<dbReference type="InterPro" id="IPR020846">
    <property type="entry name" value="MFS_dom"/>
</dbReference>
<feature type="transmembrane region" description="Helical" evidence="8">
    <location>
        <begin position="109"/>
        <end position="130"/>
    </location>
</feature>
<feature type="transmembrane region" description="Helical" evidence="8">
    <location>
        <begin position="509"/>
        <end position="530"/>
    </location>
</feature>
<evidence type="ECO:0000256" key="3">
    <source>
        <dbReference type="ARBA" id="ARBA00022448"/>
    </source>
</evidence>
<gene>
    <name evidence="10" type="ORF">HII31_06168</name>
</gene>
<feature type="transmembrane region" description="Helical" evidence="8">
    <location>
        <begin position="408"/>
        <end position="429"/>
    </location>
</feature>
<protein>
    <submittedName>
        <fullName evidence="10">Major facilitator-type transporter ecdD</fullName>
    </submittedName>
</protein>
<evidence type="ECO:0000256" key="7">
    <source>
        <dbReference type="SAM" id="MobiDB-lite"/>
    </source>
</evidence>
<evidence type="ECO:0000256" key="5">
    <source>
        <dbReference type="ARBA" id="ARBA00022989"/>
    </source>
</evidence>
<evidence type="ECO:0000256" key="2">
    <source>
        <dbReference type="ARBA" id="ARBA00010992"/>
    </source>
</evidence>
<feature type="transmembrane region" description="Helical" evidence="8">
    <location>
        <begin position="380"/>
        <end position="402"/>
    </location>
</feature>
<comment type="similarity">
    <text evidence="2">Belongs to the major facilitator superfamily. Sugar transporter (TC 2.A.1.1) family.</text>
</comment>
<dbReference type="Proteomes" id="UP000660729">
    <property type="component" value="Unassembled WGS sequence"/>
</dbReference>
<feature type="transmembrane region" description="Helical" evidence="8">
    <location>
        <begin position="170"/>
        <end position="189"/>
    </location>
</feature>
<comment type="subcellular location">
    <subcellularLocation>
        <location evidence="1">Membrane</location>
        <topology evidence="1">Multi-pass membrane protein</topology>
    </subcellularLocation>
</comment>
<evidence type="ECO:0000256" key="1">
    <source>
        <dbReference type="ARBA" id="ARBA00004141"/>
    </source>
</evidence>
<dbReference type="Pfam" id="PF00083">
    <property type="entry name" value="Sugar_tr"/>
    <property type="match status" value="2"/>
</dbReference>
<dbReference type="GO" id="GO:0005351">
    <property type="term" value="F:carbohydrate:proton symporter activity"/>
    <property type="evidence" value="ECO:0007669"/>
    <property type="project" value="TreeGrafter"/>
</dbReference>
<dbReference type="AlphaFoldDB" id="A0A8H6RIK7"/>
<dbReference type="InterPro" id="IPR003663">
    <property type="entry name" value="Sugar/inositol_transpt"/>
</dbReference>
<evidence type="ECO:0000259" key="9">
    <source>
        <dbReference type="PROSITE" id="PS50850"/>
    </source>
</evidence>
<dbReference type="PROSITE" id="PS50850">
    <property type="entry name" value="MFS"/>
    <property type="match status" value="1"/>
</dbReference>
<dbReference type="SUPFAM" id="SSF103473">
    <property type="entry name" value="MFS general substrate transporter"/>
    <property type="match status" value="1"/>
</dbReference>
<evidence type="ECO:0000313" key="10">
    <source>
        <dbReference type="EMBL" id="KAF7192495.1"/>
    </source>
</evidence>
<keyword evidence="3" id="KW-0813">Transport</keyword>
<evidence type="ECO:0000256" key="4">
    <source>
        <dbReference type="ARBA" id="ARBA00022692"/>
    </source>
</evidence>
<evidence type="ECO:0000256" key="6">
    <source>
        <dbReference type="ARBA" id="ARBA00023136"/>
    </source>
</evidence>
<dbReference type="EMBL" id="JABCIY010000122">
    <property type="protein sequence ID" value="KAF7192495.1"/>
    <property type="molecule type" value="Genomic_DNA"/>
</dbReference>
<dbReference type="InterPro" id="IPR050360">
    <property type="entry name" value="MFS_Sugar_Transporters"/>
</dbReference>